<dbReference type="OrthoDB" id="5505103at2759"/>
<keyword evidence="3" id="KW-1185">Reference proteome</keyword>
<dbReference type="EMBL" id="JAEUBG010000809">
    <property type="protein sequence ID" value="KAH3687477.1"/>
    <property type="molecule type" value="Genomic_DNA"/>
</dbReference>
<reference evidence="2" key="2">
    <citation type="submission" date="2021-01" db="EMBL/GenBank/DDBJ databases">
        <authorList>
            <person name="Schikora-Tamarit M.A."/>
        </authorList>
    </citation>
    <scope>NUCLEOTIDE SEQUENCE</scope>
    <source>
        <strain evidence="2">CBS2887</strain>
    </source>
</reference>
<proteinExistence type="predicted"/>
<feature type="compositionally biased region" description="Acidic residues" evidence="1">
    <location>
        <begin position="241"/>
        <end position="250"/>
    </location>
</feature>
<evidence type="ECO:0000256" key="1">
    <source>
        <dbReference type="SAM" id="MobiDB-lite"/>
    </source>
</evidence>
<name>A0A9P8QDB9_WICPI</name>
<evidence type="ECO:0000313" key="3">
    <source>
        <dbReference type="Proteomes" id="UP000774326"/>
    </source>
</evidence>
<accession>A0A9P8QDB9</accession>
<evidence type="ECO:0000313" key="2">
    <source>
        <dbReference type="EMBL" id="KAH3687477.1"/>
    </source>
</evidence>
<feature type="compositionally biased region" description="Acidic residues" evidence="1">
    <location>
        <begin position="205"/>
        <end position="226"/>
    </location>
</feature>
<protein>
    <submittedName>
        <fullName evidence="2">Uncharacterized protein</fullName>
    </submittedName>
</protein>
<sequence>MVWAMEVSDLLEEVDSVLWQEQRSSDGMHWSITPSFVEEPSGLLQMLEVGLVGFASPEVHVGHFEVCPEVTQVVNGKSVVLVVLPHELEHVEVDVTVQLGAWLDSPVVLVVLHQLVVEEEPGLETTHVSVRDTGTVDDVLHVLSGLGSLIGVDPVWEGPVLLWNEPELGLTGHQAGHDGFEFNTEWLLVKENPISGTSNGNLSVDLEEEEKEENKELEESESEPEALTESPLEMKSAALSLEEEPEEDDGLVYVPDGAEGLELEKKVINPIIRRVNTANLTTLSLTLAILETRQ</sequence>
<feature type="region of interest" description="Disordered" evidence="1">
    <location>
        <begin position="198"/>
        <end position="251"/>
    </location>
</feature>
<gene>
    <name evidence="2" type="ORF">WICPIJ_001535</name>
</gene>
<feature type="compositionally biased region" description="Low complexity" evidence="1">
    <location>
        <begin position="227"/>
        <end position="240"/>
    </location>
</feature>
<reference evidence="2" key="1">
    <citation type="journal article" date="2021" name="Open Biol.">
        <title>Shared evolutionary footprints suggest mitochondrial oxidative damage underlies multiple complex I losses in fungi.</title>
        <authorList>
            <person name="Schikora-Tamarit M.A."/>
            <person name="Marcet-Houben M."/>
            <person name="Nosek J."/>
            <person name="Gabaldon T."/>
        </authorList>
    </citation>
    <scope>NUCLEOTIDE SEQUENCE</scope>
    <source>
        <strain evidence="2">CBS2887</strain>
    </source>
</reference>
<dbReference type="Proteomes" id="UP000774326">
    <property type="component" value="Unassembled WGS sequence"/>
</dbReference>
<dbReference type="AlphaFoldDB" id="A0A9P8QDB9"/>
<organism evidence="2 3">
    <name type="scientific">Wickerhamomyces pijperi</name>
    <name type="common">Yeast</name>
    <name type="synonym">Pichia pijperi</name>
    <dbReference type="NCBI Taxonomy" id="599730"/>
    <lineage>
        <taxon>Eukaryota</taxon>
        <taxon>Fungi</taxon>
        <taxon>Dikarya</taxon>
        <taxon>Ascomycota</taxon>
        <taxon>Saccharomycotina</taxon>
        <taxon>Saccharomycetes</taxon>
        <taxon>Phaffomycetales</taxon>
        <taxon>Wickerhamomycetaceae</taxon>
        <taxon>Wickerhamomyces</taxon>
    </lineage>
</organism>
<comment type="caution">
    <text evidence="2">The sequence shown here is derived from an EMBL/GenBank/DDBJ whole genome shotgun (WGS) entry which is preliminary data.</text>
</comment>